<organism evidence="1 2">
    <name type="scientific">Diphasiastrum complanatum</name>
    <name type="common">Issler's clubmoss</name>
    <name type="synonym">Lycopodium complanatum</name>
    <dbReference type="NCBI Taxonomy" id="34168"/>
    <lineage>
        <taxon>Eukaryota</taxon>
        <taxon>Viridiplantae</taxon>
        <taxon>Streptophyta</taxon>
        <taxon>Embryophyta</taxon>
        <taxon>Tracheophyta</taxon>
        <taxon>Lycopodiopsida</taxon>
        <taxon>Lycopodiales</taxon>
        <taxon>Lycopodiaceae</taxon>
        <taxon>Lycopodioideae</taxon>
        <taxon>Diphasiastrum</taxon>
    </lineage>
</organism>
<dbReference type="Proteomes" id="UP001162992">
    <property type="component" value="Chromosome 11"/>
</dbReference>
<gene>
    <name evidence="1" type="ORF">O6H91_11G109000</name>
</gene>
<reference evidence="2" key="1">
    <citation type="journal article" date="2024" name="Proc. Natl. Acad. Sci. U.S.A.">
        <title>Extraordinary preservation of gene collinearity over three hundred million years revealed in homosporous lycophytes.</title>
        <authorList>
            <person name="Li C."/>
            <person name="Wickell D."/>
            <person name="Kuo L.Y."/>
            <person name="Chen X."/>
            <person name="Nie B."/>
            <person name="Liao X."/>
            <person name="Peng D."/>
            <person name="Ji J."/>
            <person name="Jenkins J."/>
            <person name="Williams M."/>
            <person name="Shu S."/>
            <person name="Plott C."/>
            <person name="Barry K."/>
            <person name="Rajasekar S."/>
            <person name="Grimwood J."/>
            <person name="Han X."/>
            <person name="Sun S."/>
            <person name="Hou Z."/>
            <person name="He W."/>
            <person name="Dai G."/>
            <person name="Sun C."/>
            <person name="Schmutz J."/>
            <person name="Leebens-Mack J.H."/>
            <person name="Li F.W."/>
            <person name="Wang L."/>
        </authorList>
    </citation>
    <scope>NUCLEOTIDE SEQUENCE [LARGE SCALE GENOMIC DNA]</scope>
    <source>
        <strain evidence="2">cv. PW_Plant_1</strain>
    </source>
</reference>
<evidence type="ECO:0000313" key="1">
    <source>
        <dbReference type="EMBL" id="KAJ7539790.1"/>
    </source>
</evidence>
<sequence length="1220" mass="135163">MIFVEELIWESKIHDFCEVQAKPSKSAMAKAAPAVGGGGRISHHLPHYYHHPFFFYSDPPRSSLLLCSPIRISLIPNEPTLLSSSTSLTSTALLATPPPTGCTPMVAESSMASSSEEEGQAATVERLWQIFFSDPSQWWDSRFDKEDSAAPDFKHKTTKQALWINDRFSPPWLKAKLDTLTQQAPQPSLSLSSSSSSSTSLISSGPASRTKELWEEFFSDPSQWSDSRSDKRSPRSPDFKHKTAKKALWIDNNFNPPWVHARLATMVQCQEHGESGLSTIEISDRMEQLWQEFFSDPSQWWDNRFIKRSPNFPDFKHKSTHEGLWMEGWLNPPWVKANMVTAALDQIQCGGGFRSRVPGSFGDNVNKLCKEGLLKEALHRVELMIQQNIQVPVNAYVGLLKGCTRRKALVEGKRVHALIVQSGLDSNLFLGNILVDMYAKCGNVLDAHEVFKTMPVRNVFSWTAMMSAYGDHGQGEEAIDLFHQMQQAGIAPDRVAFVVVLKACAKVAALEQGKQLHSQVIKGGFETDVIVGGTLVDMYTKCGCMEDAREVFIKMNEPDVFSWTAMIAGYARQGLGKEALALYEQMKQADVQPDIVTYVVLLNACASIAAIEQGKQLHFHIIESGFALNVIVGNTLVDMYAKCGSIKHARQVFNNMHERNVVSWNAMISGYAQQGLGKEAVALYEQMKQEDVQPTNVTYVVLLNACASIADLEQGKQLHSQVIKSGFESDVSVGNTLVDMYAKCGSIEHAREVFNNIHEPNVVSWNVMIAGYAQQGLGKEAIALYKQMQQEDVQPNNVTYVGVLNACASIAALEEGKQLHFLIVKSEFAADVIVGNTLVDMYAKCGSIELAREVFNNMQERNVVSWNAMIAGYAQQGLGEEAFALYNQMKQEDVQPTNVTYVILLNACASIAALDQGKKLHFDIIKSGFESDVSVGNTLVDMYAKCGSIEHACQVFNNMHERNVVSWNAMIAGYAQQELGKEAIALYEQMKQEDVHPDIVTYVVLLKACASIAALEEGKQLHSHIINRGFESDVIVGNALVDMYAKCGSIQHARQVFNNMHERNVVSWNAIIMGYAQQGLGKEALTLLDQMQREGTKPNEVTYVCVLSACSHSGLINDGRHLFDSMYKDYGVRPTMDHYACMVDLLCRAGCLANAEDFINNMPIQPDAVIWMTLLGAARNHGDVEIGRRAFDCVVKLEPGNAAAYVLLANIYAAGGTRLD</sequence>
<protein>
    <submittedName>
        <fullName evidence="1">Uncharacterized protein</fullName>
    </submittedName>
</protein>
<comment type="caution">
    <text evidence="1">The sequence shown here is derived from an EMBL/GenBank/DDBJ whole genome shotgun (WGS) entry which is preliminary data.</text>
</comment>
<keyword evidence="2" id="KW-1185">Reference proteome</keyword>
<evidence type="ECO:0000313" key="2">
    <source>
        <dbReference type="Proteomes" id="UP001162992"/>
    </source>
</evidence>
<name>A0ACC2CCR2_DIPCM</name>
<proteinExistence type="predicted"/>
<dbReference type="EMBL" id="CM055102">
    <property type="protein sequence ID" value="KAJ7539790.1"/>
    <property type="molecule type" value="Genomic_DNA"/>
</dbReference>
<accession>A0ACC2CCR2</accession>